<reference evidence="2 3" key="1">
    <citation type="submission" date="2019-02" db="EMBL/GenBank/DDBJ databases">
        <title>Genome sequencing of the rare red list fungi Dentipellis fragilis.</title>
        <authorList>
            <person name="Buettner E."/>
            <person name="Kellner H."/>
        </authorList>
    </citation>
    <scope>NUCLEOTIDE SEQUENCE [LARGE SCALE GENOMIC DNA]</scope>
    <source>
        <strain evidence="2 3">DSM 105465</strain>
    </source>
</reference>
<feature type="region of interest" description="Disordered" evidence="1">
    <location>
        <begin position="65"/>
        <end position="182"/>
    </location>
</feature>
<evidence type="ECO:0000256" key="1">
    <source>
        <dbReference type="SAM" id="MobiDB-lite"/>
    </source>
</evidence>
<evidence type="ECO:0000313" key="3">
    <source>
        <dbReference type="Proteomes" id="UP000298327"/>
    </source>
</evidence>
<protein>
    <submittedName>
        <fullName evidence="2">Uncharacterized protein</fullName>
    </submittedName>
</protein>
<name>A0A4Y9ZG74_9AGAM</name>
<proteinExistence type="predicted"/>
<feature type="region of interest" description="Disordered" evidence="1">
    <location>
        <begin position="282"/>
        <end position="319"/>
    </location>
</feature>
<accession>A0A4Y9ZG74</accession>
<dbReference type="EMBL" id="SEOQ01000014">
    <property type="protein sequence ID" value="TFY72439.1"/>
    <property type="molecule type" value="Genomic_DNA"/>
</dbReference>
<evidence type="ECO:0000313" key="2">
    <source>
        <dbReference type="EMBL" id="TFY72439.1"/>
    </source>
</evidence>
<organism evidence="2 3">
    <name type="scientific">Dentipellis fragilis</name>
    <dbReference type="NCBI Taxonomy" id="205917"/>
    <lineage>
        <taxon>Eukaryota</taxon>
        <taxon>Fungi</taxon>
        <taxon>Dikarya</taxon>
        <taxon>Basidiomycota</taxon>
        <taxon>Agaricomycotina</taxon>
        <taxon>Agaricomycetes</taxon>
        <taxon>Russulales</taxon>
        <taxon>Hericiaceae</taxon>
        <taxon>Dentipellis</taxon>
    </lineage>
</organism>
<sequence>MSAPRKRPVAVWATYEGLSHRISSNKARLRDDGIAIAESAKGSKPRKIKFRLKPSFLLQRAALATAPGHNSQEKAGASTAHHQHHVTPSAPDAAFAHRSASISNIRRRRPRWTAQSSHRPSYMVPNRPSSARRNRSPTSPPLWSRLRLKPQTPPQHGTASRPGPAAQHHGQPSSPAASDGSGSAAGFFRSFVDGMGPGGASTSVRSGGALTPDLVFAEIGHGRGATRDTTTTTAAPGAWVLEPIGRTASQGIVTPPTIPARAGLRVRRPVDADAGGGCGCGTRPVRRGGVGNSDHDADGEDDGAWAARPDGCARGEGAA</sequence>
<dbReference type="AlphaFoldDB" id="A0A4Y9ZG74"/>
<dbReference type="Proteomes" id="UP000298327">
    <property type="component" value="Unassembled WGS sequence"/>
</dbReference>
<gene>
    <name evidence="2" type="ORF">EVG20_g536</name>
</gene>
<keyword evidence="3" id="KW-1185">Reference proteome</keyword>
<comment type="caution">
    <text evidence="2">The sequence shown here is derived from an EMBL/GenBank/DDBJ whole genome shotgun (WGS) entry which is preliminary data.</text>
</comment>
<feature type="compositionally biased region" description="Low complexity" evidence="1">
    <location>
        <begin position="173"/>
        <end position="182"/>
    </location>
</feature>